<dbReference type="SUPFAM" id="SSF56235">
    <property type="entry name" value="N-terminal nucleophile aminohydrolases (Ntn hydrolases)"/>
    <property type="match status" value="2"/>
</dbReference>
<keyword evidence="5" id="KW-0068">Autocatalytic cleavage</keyword>
<comment type="similarity">
    <text evidence="1">Belongs to the Ntn-hydrolase family.</text>
</comment>
<dbReference type="InterPro" id="IPR000246">
    <property type="entry name" value="Peptidase_T2"/>
</dbReference>
<accession>A0AAP0LNC3</accession>
<evidence type="ECO:0000256" key="3">
    <source>
        <dbReference type="ARBA" id="ARBA00022670"/>
    </source>
</evidence>
<evidence type="ECO:0000256" key="6">
    <source>
        <dbReference type="PIRSR" id="PIRSR600246-1"/>
    </source>
</evidence>
<dbReference type="GO" id="GO:0008233">
    <property type="term" value="F:peptidase activity"/>
    <property type="evidence" value="ECO:0007669"/>
    <property type="project" value="UniProtKB-KW"/>
</dbReference>
<evidence type="ECO:0000256" key="4">
    <source>
        <dbReference type="ARBA" id="ARBA00022801"/>
    </source>
</evidence>
<dbReference type="Gene3D" id="1.10.555.10">
    <property type="entry name" value="Rho GTPase activation protein"/>
    <property type="match status" value="1"/>
</dbReference>
<keyword evidence="4" id="KW-0378">Hydrolase</keyword>
<dbReference type="PROSITE" id="PS50238">
    <property type="entry name" value="RHOGAP"/>
    <property type="match status" value="1"/>
</dbReference>
<dbReference type="Pfam" id="PF01112">
    <property type="entry name" value="Asparaginase_2"/>
    <property type="match status" value="2"/>
</dbReference>
<dbReference type="CDD" id="cd04513">
    <property type="entry name" value="Glycosylasparaginase"/>
    <property type="match status" value="1"/>
</dbReference>
<dbReference type="InterPro" id="IPR008936">
    <property type="entry name" value="Rho_GTPase_activation_prot"/>
</dbReference>
<keyword evidence="9" id="KW-1185">Reference proteome</keyword>
<comment type="subunit">
    <text evidence="2">Heterotetramer of two alpha and two beta chains arranged as a dimer of alpha/beta heterodimers.</text>
</comment>
<evidence type="ECO:0000256" key="2">
    <source>
        <dbReference type="ARBA" id="ARBA00011601"/>
    </source>
</evidence>
<dbReference type="GO" id="GO:0003948">
    <property type="term" value="F:N4-(beta-N-acetylglucosaminyl)-L-asparaginase activity"/>
    <property type="evidence" value="ECO:0007669"/>
    <property type="project" value="UniProtKB-ARBA"/>
</dbReference>
<keyword evidence="3" id="KW-0645">Protease</keyword>
<dbReference type="EMBL" id="JBCGBO010000024">
    <property type="protein sequence ID" value="KAK9181523.1"/>
    <property type="molecule type" value="Genomic_DNA"/>
</dbReference>
<dbReference type="InterPro" id="IPR029055">
    <property type="entry name" value="Ntn_hydrolases_N"/>
</dbReference>
<gene>
    <name evidence="8" type="ORF">WN944_024660</name>
</gene>
<dbReference type="Gene3D" id="3.60.20.30">
    <property type="entry name" value="(Glycosyl)asparaginase"/>
    <property type="match status" value="1"/>
</dbReference>
<comment type="caution">
    <text evidence="8">The sequence shown here is derived from an EMBL/GenBank/DDBJ whole genome shotgun (WGS) entry which is preliminary data.</text>
</comment>
<name>A0AAP0LNC3_9ROSI</name>
<dbReference type="InterPro" id="IPR000198">
    <property type="entry name" value="RhoGAP_dom"/>
</dbReference>
<feature type="active site" description="Nucleophile" evidence="6">
    <location>
        <position position="713"/>
    </location>
</feature>
<dbReference type="GO" id="GO:0006508">
    <property type="term" value="P:proteolysis"/>
    <property type="evidence" value="ECO:0007669"/>
    <property type="project" value="UniProtKB-KW"/>
</dbReference>
<dbReference type="SMART" id="SM00324">
    <property type="entry name" value="RhoGAP"/>
    <property type="match status" value="1"/>
</dbReference>
<dbReference type="GO" id="GO:0007165">
    <property type="term" value="P:signal transduction"/>
    <property type="evidence" value="ECO:0007669"/>
    <property type="project" value="InterPro"/>
</dbReference>
<protein>
    <recommendedName>
        <fullName evidence="7">Rho-GAP domain-containing protein</fullName>
    </recommendedName>
</protein>
<feature type="domain" description="Rho-GAP" evidence="7">
    <location>
        <begin position="135"/>
        <end position="364"/>
    </location>
</feature>
<organism evidence="8 9">
    <name type="scientific">Citrus x changshan-huyou</name>
    <dbReference type="NCBI Taxonomy" id="2935761"/>
    <lineage>
        <taxon>Eukaryota</taxon>
        <taxon>Viridiplantae</taxon>
        <taxon>Streptophyta</taxon>
        <taxon>Embryophyta</taxon>
        <taxon>Tracheophyta</taxon>
        <taxon>Spermatophyta</taxon>
        <taxon>Magnoliopsida</taxon>
        <taxon>eudicotyledons</taxon>
        <taxon>Gunneridae</taxon>
        <taxon>Pentapetalae</taxon>
        <taxon>rosids</taxon>
        <taxon>malvids</taxon>
        <taxon>Sapindales</taxon>
        <taxon>Rutaceae</taxon>
        <taxon>Aurantioideae</taxon>
        <taxon>Citrus</taxon>
    </lineage>
</organism>
<dbReference type="Pfam" id="PF00620">
    <property type="entry name" value="RhoGAP"/>
    <property type="match status" value="1"/>
</dbReference>
<dbReference type="PANTHER" id="PTHR47367">
    <property type="entry name" value="AUXIN-REGULATED PROTEIN-LIKE"/>
    <property type="match status" value="1"/>
</dbReference>
<evidence type="ECO:0000313" key="8">
    <source>
        <dbReference type="EMBL" id="KAK9181523.1"/>
    </source>
</evidence>
<dbReference type="PANTHER" id="PTHR47367:SF1">
    <property type="entry name" value="OS07G0486500 PROTEIN"/>
    <property type="match status" value="1"/>
</dbReference>
<evidence type="ECO:0000259" key="7">
    <source>
        <dbReference type="PROSITE" id="PS50238"/>
    </source>
</evidence>
<proteinExistence type="inferred from homology"/>
<dbReference type="AlphaFoldDB" id="A0AAP0LNC3"/>
<dbReference type="SUPFAM" id="SSF48350">
    <property type="entry name" value="GTPase activation domain, GAP"/>
    <property type="match status" value="1"/>
</dbReference>
<evidence type="ECO:0000256" key="1">
    <source>
        <dbReference type="ARBA" id="ARBA00010872"/>
    </source>
</evidence>
<sequence length="862" mass="92893">MPSAISPPWQEKASEFFSSSGSKLREAGQSVGEVAKDAKGNAADVAERVGSAVKSRWALLQEPSTKHAVQERLISAAAITGMFLRRGFSETKDKVAVGKIKVEEAAKKTAQKSKTILTDIERWQKGVASTDVFGVPIEVTVQRQQYGKPVPHILVKCADYLVLSGLNSQFLFKAEGDKKVIQHLVSMYNQDPNASLPEGVNPVDVAALAKYYLASLPEPLTTFELYDEIKGARSSIHAMRNTLKKLSNVNFMTLEYVTALLLRVSQKSLLNKMDARSLAMEMAPVIMWQKERKPEFYRQYWNHASRSSSKNMEPATPHGEWDMLADESEEMDASSAIPLDDGMPIDFGAIEVVQCLMEQHNAIFTDANETVLGNGDGNSGKYPIVVSTWPFVDAVRAAWRVADGGFSAVDAVVEGCSTCEELRCDVGPGGSPDENGETTIDALIMNGATMEVGAVAAMRFVKDGIRAARLVMQHTEHTLFVGEKASAFAIAMGLPGPANLSSVESMDKWTKWRENGCQPNFWKNVVPVLGNGDGNSGKYPIVVSTWPFVDAVRAAWRVADGGFSAVDAVVEGCSTCEELRCDVGPGGSPDENGETTIDALIMNGATMEVGAVAAMRFVKDGIRAARLVMQHTEHTLFVGEKASAFAIAMGLPGPANLSSVESMDKWTKWRENGCQPNFWKNVVPVDGCGPYQPKCNMGPSEGECPASNLMGVTESGSSHVGLHSHDTISMAVIDKMGHVAVGTSTNGATFKIPGRVGDGPIAGSSAYADEEVGACGATGDGDIMMRFLPCYQTVESMRRGMEPELAAKDAISRIARKFPDFVGAVVAINKNGEHAGACHGWTFKYSVRSPEMEDVKVFTVLP</sequence>
<reference evidence="8 9" key="1">
    <citation type="submission" date="2024-05" db="EMBL/GenBank/DDBJ databases">
        <title>Haplotype-resolved chromosome-level genome assembly of Huyou (Citrus changshanensis).</title>
        <authorList>
            <person name="Miao C."/>
            <person name="Chen W."/>
            <person name="Wu Y."/>
            <person name="Wang L."/>
            <person name="Zhao S."/>
            <person name="Grierson D."/>
            <person name="Xu C."/>
            <person name="Chen K."/>
        </authorList>
    </citation>
    <scope>NUCLEOTIDE SEQUENCE [LARGE SCALE GENOMIC DNA]</scope>
    <source>
        <strain evidence="8">01-14</strain>
        <tissue evidence="8">Leaf</tissue>
    </source>
</reference>
<evidence type="ECO:0000256" key="5">
    <source>
        <dbReference type="ARBA" id="ARBA00022813"/>
    </source>
</evidence>
<evidence type="ECO:0000313" key="9">
    <source>
        <dbReference type="Proteomes" id="UP001428341"/>
    </source>
</evidence>
<dbReference type="Proteomes" id="UP001428341">
    <property type="component" value="Unassembled WGS sequence"/>
</dbReference>
<dbReference type="FunFam" id="3.60.20.30:FF:000003">
    <property type="entry name" value="N(4)-(Beta-N-acetylglucosaminyl)-L-asparaginase isoform X1"/>
    <property type="match status" value="1"/>
</dbReference>
<dbReference type="CDD" id="cd00159">
    <property type="entry name" value="RhoGAP"/>
    <property type="match status" value="1"/>
</dbReference>